<dbReference type="InterPro" id="IPR000454">
    <property type="entry name" value="ATP_synth_F0_csu"/>
</dbReference>
<comment type="caution">
    <text evidence="12">The sequence shown here is derived from an EMBL/GenBank/DDBJ whole genome shotgun (WGS) entry which is preliminary data.</text>
</comment>
<dbReference type="Pfam" id="PF00137">
    <property type="entry name" value="ATP-synt_C"/>
    <property type="match status" value="1"/>
</dbReference>
<feature type="transmembrane region" description="Helical" evidence="10">
    <location>
        <begin position="140"/>
        <end position="167"/>
    </location>
</feature>
<dbReference type="PANTHER" id="PTHR10031">
    <property type="entry name" value="ATP SYNTHASE LIPID-BINDING PROTEIN, MITOCHONDRIAL"/>
    <property type="match status" value="1"/>
</dbReference>
<comment type="similarity">
    <text evidence="2 10">Belongs to the ATPase C chain family.</text>
</comment>
<keyword evidence="13" id="KW-1185">Reference proteome</keyword>
<dbReference type="EMBL" id="CYRY02006246">
    <property type="protein sequence ID" value="VCW70710.1"/>
    <property type="molecule type" value="Genomic_DNA"/>
</dbReference>
<sequence length="169" mass="18276">MSRVSAVITSELGQFEKIECSLSSLHWERVSCHSPSSPENVCLCKIHLHPLLGQEYLSAVELSTVCSGTKKYGSPISPDLTYAQSHLLNQCHFKGHRHSSQVHGGYGCHVGVAGSGAGTGTMFKSLITGYARNPFLNQELFSYAILSSALSGAMGLFFLMVALLILFPR</sequence>
<comment type="subcellular location">
    <subcellularLocation>
        <location evidence="1">Membrane</location>
        <topology evidence="1">Multi-pass membrane protein</topology>
    </subcellularLocation>
</comment>
<evidence type="ECO:0000256" key="5">
    <source>
        <dbReference type="ARBA" id="ARBA00022989"/>
    </source>
</evidence>
<organism evidence="12 13">
    <name type="scientific">Gulo gulo</name>
    <name type="common">Wolverine</name>
    <name type="synonym">Gluton</name>
    <dbReference type="NCBI Taxonomy" id="48420"/>
    <lineage>
        <taxon>Eukaryota</taxon>
        <taxon>Metazoa</taxon>
        <taxon>Chordata</taxon>
        <taxon>Craniata</taxon>
        <taxon>Vertebrata</taxon>
        <taxon>Euteleostomi</taxon>
        <taxon>Mammalia</taxon>
        <taxon>Eutheria</taxon>
        <taxon>Laurasiatheria</taxon>
        <taxon>Carnivora</taxon>
        <taxon>Caniformia</taxon>
        <taxon>Musteloidea</taxon>
        <taxon>Mustelidae</taxon>
        <taxon>Guloninae</taxon>
        <taxon>Gulo</taxon>
    </lineage>
</organism>
<dbReference type="Gene3D" id="1.20.20.10">
    <property type="entry name" value="F1F0 ATP synthase subunit C"/>
    <property type="match status" value="1"/>
</dbReference>
<evidence type="ECO:0000256" key="6">
    <source>
        <dbReference type="ARBA" id="ARBA00023136"/>
    </source>
</evidence>
<keyword evidence="10" id="KW-0446">Lipid-binding</keyword>
<evidence type="ECO:0000256" key="4">
    <source>
        <dbReference type="ARBA" id="ARBA00022692"/>
    </source>
</evidence>
<keyword evidence="10" id="KW-0813">Transport</keyword>
<dbReference type="SUPFAM" id="SSF81333">
    <property type="entry name" value="F1F0 ATP synthase subunit C"/>
    <property type="match status" value="1"/>
</dbReference>
<accession>A0A9X9PXA0</accession>
<evidence type="ECO:0000313" key="12">
    <source>
        <dbReference type="EMBL" id="VCW70710.1"/>
    </source>
</evidence>
<name>A0A9X9PXA0_GULGU</name>
<evidence type="ECO:0000256" key="3">
    <source>
        <dbReference type="ARBA" id="ARBA00022481"/>
    </source>
</evidence>
<dbReference type="PANTHER" id="PTHR10031:SF0">
    <property type="entry name" value="ATPASE PROTEIN 9"/>
    <property type="match status" value="1"/>
</dbReference>
<keyword evidence="5 10" id="KW-1133">Transmembrane helix</keyword>
<evidence type="ECO:0000313" key="13">
    <source>
        <dbReference type="Proteomes" id="UP000269945"/>
    </source>
</evidence>
<evidence type="ECO:0000256" key="2">
    <source>
        <dbReference type="ARBA" id="ARBA00006704"/>
    </source>
</evidence>
<dbReference type="GO" id="GO:0045259">
    <property type="term" value="C:proton-transporting ATP synthase complex"/>
    <property type="evidence" value="ECO:0007669"/>
    <property type="project" value="InterPro"/>
</dbReference>
<keyword evidence="3" id="KW-0488">Methylation</keyword>
<dbReference type="GO" id="GO:0033177">
    <property type="term" value="C:proton-transporting two-sector ATPase complex, proton-transporting domain"/>
    <property type="evidence" value="ECO:0007669"/>
    <property type="project" value="InterPro"/>
</dbReference>
<feature type="domain" description="V-ATPase proteolipid subunit C-like" evidence="11">
    <location>
        <begin position="108"/>
        <end position="165"/>
    </location>
</feature>
<dbReference type="CDD" id="cd18182">
    <property type="entry name" value="ATP-synt_Fo_c_ATP5G3"/>
    <property type="match status" value="1"/>
</dbReference>
<proteinExistence type="inferred from homology"/>
<evidence type="ECO:0000259" key="11">
    <source>
        <dbReference type="Pfam" id="PF00137"/>
    </source>
</evidence>
<dbReference type="InterPro" id="IPR038662">
    <property type="entry name" value="ATP_synth_F0_csu_sf"/>
</dbReference>
<comment type="caution">
    <text evidence="10">Lacks conserved residue(s) required for the propagation of feature annotation.</text>
</comment>
<dbReference type="GO" id="GO:0015986">
    <property type="term" value="P:proton motive force-driven ATP synthesis"/>
    <property type="evidence" value="ECO:0007669"/>
    <property type="project" value="InterPro"/>
</dbReference>
<evidence type="ECO:0000256" key="9">
    <source>
        <dbReference type="ARBA" id="ARBA00033111"/>
    </source>
</evidence>
<dbReference type="InterPro" id="IPR002379">
    <property type="entry name" value="ATPase_proteolipid_c-like_dom"/>
</dbReference>
<evidence type="ECO:0000256" key="7">
    <source>
        <dbReference type="ARBA" id="ARBA00029852"/>
    </source>
</evidence>
<dbReference type="PRINTS" id="PR00124">
    <property type="entry name" value="ATPASEC"/>
</dbReference>
<evidence type="ECO:0000256" key="1">
    <source>
        <dbReference type="ARBA" id="ARBA00004141"/>
    </source>
</evidence>
<dbReference type="Proteomes" id="UP000269945">
    <property type="component" value="Unassembled WGS sequence"/>
</dbReference>
<dbReference type="GO" id="GO:0008289">
    <property type="term" value="F:lipid binding"/>
    <property type="evidence" value="ECO:0007669"/>
    <property type="project" value="UniProtKB-KW"/>
</dbReference>
<dbReference type="InterPro" id="IPR035921">
    <property type="entry name" value="F/V-ATP_Csub_sf"/>
</dbReference>
<evidence type="ECO:0000256" key="8">
    <source>
        <dbReference type="ARBA" id="ARBA00032304"/>
    </source>
</evidence>
<reference evidence="12 13" key="1">
    <citation type="submission" date="2018-10" db="EMBL/GenBank/DDBJ databases">
        <authorList>
            <person name="Ekblom R."/>
            <person name="Jareborg N."/>
        </authorList>
    </citation>
    <scope>NUCLEOTIDE SEQUENCE [LARGE SCALE GENOMIC DNA]</scope>
    <source>
        <tissue evidence="12">Muscle</tissue>
    </source>
</reference>
<keyword evidence="6 10" id="KW-0472">Membrane</keyword>
<protein>
    <recommendedName>
        <fullName evidence="8">ATP synthase lipid-binding protein</fullName>
    </recommendedName>
    <alternativeName>
        <fullName evidence="9">ATPase protein 9</fullName>
    </alternativeName>
    <alternativeName>
        <fullName evidence="7">ATPase subunit c</fullName>
    </alternativeName>
</protein>
<keyword evidence="4 10" id="KW-0812">Transmembrane</keyword>
<keyword evidence="10" id="KW-0375">Hydrogen ion transport</keyword>
<dbReference type="AlphaFoldDB" id="A0A9X9PXA0"/>
<gene>
    <name evidence="12" type="ORF">BN2614_LOCUS1</name>
</gene>
<evidence type="ECO:0000256" key="10">
    <source>
        <dbReference type="RuleBase" id="RU004221"/>
    </source>
</evidence>
<keyword evidence="10" id="KW-0406">Ion transport</keyword>
<dbReference type="GO" id="GO:0015078">
    <property type="term" value="F:proton transmembrane transporter activity"/>
    <property type="evidence" value="ECO:0007669"/>
    <property type="project" value="InterPro"/>
</dbReference>